<dbReference type="AlphaFoldDB" id="A0A6P6VP13"/>
<keyword evidence="2" id="KW-0805">Transcription regulation</keyword>
<dbReference type="RefSeq" id="XP_027103677.1">
    <property type="nucleotide sequence ID" value="XM_027247876.2"/>
</dbReference>
<dbReference type="PANTHER" id="PTHR32096:SF80">
    <property type="entry name" value="WRKY TRANSCRIPTION FACTOR 27-RELATED"/>
    <property type="match status" value="1"/>
</dbReference>
<evidence type="ECO:0000256" key="6">
    <source>
        <dbReference type="SAM" id="MobiDB-lite"/>
    </source>
</evidence>
<evidence type="ECO:0000313" key="8">
    <source>
        <dbReference type="Proteomes" id="UP001652660"/>
    </source>
</evidence>
<dbReference type="InterPro" id="IPR044810">
    <property type="entry name" value="WRKY_plant"/>
</dbReference>
<feature type="domain" description="WRKY" evidence="7">
    <location>
        <begin position="179"/>
        <end position="245"/>
    </location>
</feature>
<feature type="compositionally biased region" description="Acidic residues" evidence="6">
    <location>
        <begin position="344"/>
        <end position="371"/>
    </location>
</feature>
<dbReference type="PROSITE" id="PS50811">
    <property type="entry name" value="WRKY"/>
    <property type="match status" value="1"/>
</dbReference>
<sequence>MADDWDLYAVVRSCFNAAATSTASSSTTTDAAIAPVENSSLPSGETSLSASFLASPSFQSGHTSSDFPGFANHTRDSFRGLEEIYKEPYEDIVQSFVDLNSHAQHIQAIQGPGCTADQTPQQQRIYGQPQQLMQQPQRYSHLSREMFVGASLSFPSTSPQPERPRRRKNQQAKRIQQMTQEELSADSWAWRKYGQKPIKDSPYPRNYYRCSTSKGCTARKQVERCPADPSMYVVSYSGEHSHPRPTHRSSLAGTTRSKVPPAAAAAARPPTTTTATTTSTTNIHNIASSSIASCSSSSPASASSFSPTATPITEGDSGVDENVDQETADNENNNSYGAELLLSGEEEVEGWADDGDDDDENDGDGNGDDDILIPNYALVNDDRFFKGLHFKN</sequence>
<evidence type="ECO:0000256" key="3">
    <source>
        <dbReference type="ARBA" id="ARBA00023125"/>
    </source>
</evidence>
<keyword evidence="3" id="KW-0238">DNA-binding</keyword>
<proteinExistence type="predicted"/>
<dbReference type="InterPro" id="IPR003657">
    <property type="entry name" value="WRKY_dom"/>
</dbReference>
<dbReference type="GO" id="GO:0005634">
    <property type="term" value="C:nucleus"/>
    <property type="evidence" value="ECO:0007669"/>
    <property type="project" value="UniProtKB-SubCell"/>
</dbReference>
<dbReference type="Proteomes" id="UP001652660">
    <property type="component" value="Chromosome 2c"/>
</dbReference>
<dbReference type="OrthoDB" id="662136at2759"/>
<feature type="region of interest" description="Disordered" evidence="6">
    <location>
        <begin position="236"/>
        <end position="372"/>
    </location>
</feature>
<protein>
    <submittedName>
        <fullName evidence="9">WRKY transcription factor 22</fullName>
    </submittedName>
</protein>
<keyword evidence="4" id="KW-0804">Transcription</keyword>
<evidence type="ECO:0000313" key="9">
    <source>
        <dbReference type="RefSeq" id="XP_027103677.1"/>
    </source>
</evidence>
<evidence type="ECO:0000259" key="7">
    <source>
        <dbReference type="PROSITE" id="PS50811"/>
    </source>
</evidence>
<evidence type="ECO:0000256" key="2">
    <source>
        <dbReference type="ARBA" id="ARBA00023015"/>
    </source>
</evidence>
<evidence type="ECO:0000256" key="4">
    <source>
        <dbReference type="ARBA" id="ARBA00023163"/>
    </source>
</evidence>
<feature type="region of interest" description="Disordered" evidence="6">
    <location>
        <begin position="152"/>
        <end position="171"/>
    </location>
</feature>
<keyword evidence="5" id="KW-0539">Nucleus</keyword>
<organism evidence="8 9">
    <name type="scientific">Coffea arabica</name>
    <name type="common">Arabian coffee</name>
    <dbReference type="NCBI Taxonomy" id="13443"/>
    <lineage>
        <taxon>Eukaryota</taxon>
        <taxon>Viridiplantae</taxon>
        <taxon>Streptophyta</taxon>
        <taxon>Embryophyta</taxon>
        <taxon>Tracheophyta</taxon>
        <taxon>Spermatophyta</taxon>
        <taxon>Magnoliopsida</taxon>
        <taxon>eudicotyledons</taxon>
        <taxon>Gunneridae</taxon>
        <taxon>Pentapetalae</taxon>
        <taxon>asterids</taxon>
        <taxon>lamiids</taxon>
        <taxon>Gentianales</taxon>
        <taxon>Rubiaceae</taxon>
        <taxon>Ixoroideae</taxon>
        <taxon>Gardenieae complex</taxon>
        <taxon>Bertiereae - Coffeeae clade</taxon>
        <taxon>Coffeeae</taxon>
        <taxon>Coffea</taxon>
    </lineage>
</organism>
<reference evidence="9" key="2">
    <citation type="submission" date="2025-08" db="UniProtKB">
        <authorList>
            <consortium name="RefSeq"/>
        </authorList>
    </citation>
    <scope>IDENTIFICATION</scope>
    <source>
        <tissue evidence="9">Leaves</tissue>
    </source>
</reference>
<dbReference type="GeneID" id="113724956"/>
<dbReference type="GO" id="GO:0000976">
    <property type="term" value="F:transcription cis-regulatory region binding"/>
    <property type="evidence" value="ECO:0007669"/>
    <property type="project" value="TreeGrafter"/>
</dbReference>
<dbReference type="Pfam" id="PF03106">
    <property type="entry name" value="WRKY"/>
    <property type="match status" value="1"/>
</dbReference>
<dbReference type="SUPFAM" id="SSF118290">
    <property type="entry name" value="WRKY DNA-binding domain"/>
    <property type="match status" value="1"/>
</dbReference>
<reference evidence="8" key="1">
    <citation type="journal article" date="2025" name="Foods">
        <title>Unveiling the Microbial Signatures of Arabica Coffee Cherries: Insights into Ripeness Specific Diversity, Functional Traits, and Implications for Quality and Safety.</title>
        <authorList>
            <consortium name="RefSeq"/>
            <person name="Tenea G.N."/>
            <person name="Cifuentes V."/>
            <person name="Reyes P."/>
            <person name="Cevallos-Vallejos M."/>
        </authorList>
    </citation>
    <scope>NUCLEOTIDE SEQUENCE [LARGE SCALE GENOMIC DNA]</scope>
</reference>
<keyword evidence="8" id="KW-1185">Reference proteome</keyword>
<gene>
    <name evidence="9" type="primary">LOC113724956</name>
</gene>
<dbReference type="InterPro" id="IPR036576">
    <property type="entry name" value="WRKY_dom_sf"/>
</dbReference>
<dbReference type="Gene3D" id="2.20.25.80">
    <property type="entry name" value="WRKY domain"/>
    <property type="match status" value="1"/>
</dbReference>
<feature type="compositionally biased region" description="Low complexity" evidence="6">
    <location>
        <begin position="260"/>
        <end position="313"/>
    </location>
</feature>
<feature type="compositionally biased region" description="Acidic residues" evidence="6">
    <location>
        <begin position="317"/>
        <end position="329"/>
    </location>
</feature>
<dbReference type="PANTHER" id="PTHR32096">
    <property type="entry name" value="WRKY TRANSCRIPTION FACTOR 30-RELATED-RELATED"/>
    <property type="match status" value="1"/>
</dbReference>
<evidence type="ECO:0000256" key="5">
    <source>
        <dbReference type="ARBA" id="ARBA00023242"/>
    </source>
</evidence>
<feature type="compositionally biased region" description="Polar residues" evidence="6">
    <location>
        <begin position="248"/>
        <end position="257"/>
    </location>
</feature>
<comment type="subcellular location">
    <subcellularLocation>
        <location evidence="1">Nucleus</location>
    </subcellularLocation>
</comment>
<evidence type="ECO:0000256" key="1">
    <source>
        <dbReference type="ARBA" id="ARBA00004123"/>
    </source>
</evidence>
<name>A0A6P6VP13_COFAR</name>
<dbReference type="GO" id="GO:0003700">
    <property type="term" value="F:DNA-binding transcription factor activity"/>
    <property type="evidence" value="ECO:0007669"/>
    <property type="project" value="InterPro"/>
</dbReference>
<dbReference type="SMART" id="SM00774">
    <property type="entry name" value="WRKY"/>
    <property type="match status" value="1"/>
</dbReference>
<accession>A0A6P6VP13</accession>